<dbReference type="Proteomes" id="UP001517388">
    <property type="component" value="Unassembled WGS sequence"/>
</dbReference>
<comment type="caution">
    <text evidence="1">The sequence shown here is derived from an EMBL/GenBank/DDBJ whole genome shotgun (WGS) entry which is preliminary data.</text>
</comment>
<evidence type="ECO:0000313" key="1">
    <source>
        <dbReference type="EMBL" id="MTJ45176.1"/>
    </source>
</evidence>
<sequence>MKRQTELLAEVERLIFIVAIVALITLVATYFVVSSIQNIPPGILEFLKSILTNLIPVPFLFILSFVIYRRIQSIRHKNDTEKLSELLVEDVVKKLREPTTKIGHLLKIEEILSKFDIETMSQLLKEAHYAGIVAVHQSLYDKDFEKLIGRSKKVTILNTWIPNLDFLADALVDALSKKNTVQILMLYPNSGIATLRSEALHRFGTSKFQENQVRSGVEHCLDVLSDIAERVDEENRKYLQIKLYNAMPSISVYNVDEHFFVSLFFHGQLAIKAPQIEVQSETSILGKSVSREVAMLWSIGQEFSDVRNWRTEISIMADKF</sequence>
<organism evidence="1 2">
    <name type="scientific">Dolichospermum flos-aquae UHCC 0037</name>
    <dbReference type="NCBI Taxonomy" id="2590026"/>
    <lineage>
        <taxon>Bacteria</taxon>
        <taxon>Bacillati</taxon>
        <taxon>Cyanobacteriota</taxon>
        <taxon>Cyanophyceae</taxon>
        <taxon>Nostocales</taxon>
        <taxon>Aphanizomenonaceae</taxon>
        <taxon>Dolichospermum</taxon>
    </lineage>
</organism>
<evidence type="ECO:0000313" key="2">
    <source>
        <dbReference type="Proteomes" id="UP001517388"/>
    </source>
</evidence>
<name>A0ACC7SAF4_DOLFA</name>
<accession>A0ACC7SAF4</accession>
<dbReference type="EMBL" id="VILF01000005">
    <property type="protein sequence ID" value="MTJ45176.1"/>
    <property type="molecule type" value="Genomic_DNA"/>
</dbReference>
<reference evidence="2" key="1">
    <citation type="journal article" date="2020" name="Toxins">
        <title>Phylogenomic Analysis of Secondary Metabolism in the Toxic Cyanobacterial Genera Anabaena, Dolichospermum and Aphanizomenon.</title>
        <authorList>
            <person name="Oesterholm J."/>
            <person name="Popin R.V."/>
            <person name="Fewer D.P."/>
            <person name="Sivonen K."/>
        </authorList>
    </citation>
    <scope>NUCLEOTIDE SEQUENCE [LARGE SCALE GENOMIC DNA]</scope>
    <source>
        <strain evidence="2">UHCC 0037</strain>
    </source>
</reference>
<gene>
    <name evidence="1" type="ORF">FJR39_19350</name>
</gene>
<keyword evidence="2" id="KW-1185">Reference proteome</keyword>
<protein>
    <submittedName>
        <fullName evidence="1">Uncharacterized protein</fullName>
    </submittedName>
</protein>
<proteinExistence type="predicted"/>